<dbReference type="InterPro" id="IPR009050">
    <property type="entry name" value="Globin-like_sf"/>
</dbReference>
<evidence type="ECO:0000256" key="2">
    <source>
        <dbReference type="ARBA" id="ARBA00022617"/>
    </source>
</evidence>
<dbReference type="GO" id="GO:0020037">
    <property type="term" value="F:heme binding"/>
    <property type="evidence" value="ECO:0007669"/>
    <property type="project" value="InterPro"/>
</dbReference>
<dbReference type="GO" id="GO:0005344">
    <property type="term" value="F:oxygen carrier activity"/>
    <property type="evidence" value="ECO:0007669"/>
    <property type="project" value="InterPro"/>
</dbReference>
<comment type="similarity">
    <text evidence="5">Belongs to the truncated hemoglobin family. Group II subfamily.</text>
</comment>
<organism evidence="6 7">
    <name type="scientific">Parvibaculum sedimenti</name>
    <dbReference type="NCBI Taxonomy" id="2608632"/>
    <lineage>
        <taxon>Bacteria</taxon>
        <taxon>Pseudomonadati</taxon>
        <taxon>Pseudomonadota</taxon>
        <taxon>Alphaproteobacteria</taxon>
        <taxon>Hyphomicrobiales</taxon>
        <taxon>Parvibaculaceae</taxon>
        <taxon>Parvibaculum</taxon>
    </lineage>
</organism>
<dbReference type="Gene3D" id="1.10.490.10">
    <property type="entry name" value="Globins"/>
    <property type="match status" value="1"/>
</dbReference>
<evidence type="ECO:0000256" key="3">
    <source>
        <dbReference type="ARBA" id="ARBA00022723"/>
    </source>
</evidence>
<comment type="caution">
    <text evidence="6">The sequence shown here is derived from an EMBL/GenBank/DDBJ whole genome shotgun (WGS) entry which is preliminary data.</text>
</comment>
<dbReference type="PANTHER" id="PTHR47366:SF1">
    <property type="entry name" value="TWO-ON-TWO HEMOGLOBIN-3"/>
    <property type="match status" value="1"/>
</dbReference>
<dbReference type="InterPro" id="IPR001486">
    <property type="entry name" value="Hemoglobin_trunc"/>
</dbReference>
<evidence type="ECO:0000256" key="5">
    <source>
        <dbReference type="ARBA" id="ARBA00034496"/>
    </source>
</evidence>
<dbReference type="CDD" id="cd14773">
    <property type="entry name" value="TrHb2_PhHbO-like_O"/>
    <property type="match status" value="1"/>
</dbReference>
<proteinExistence type="inferred from homology"/>
<keyword evidence="7" id="KW-1185">Reference proteome</keyword>
<dbReference type="Proteomes" id="UP000468901">
    <property type="component" value="Unassembled WGS sequence"/>
</dbReference>
<dbReference type="EMBL" id="WESC01000002">
    <property type="protein sequence ID" value="KAB7742375.1"/>
    <property type="molecule type" value="Genomic_DNA"/>
</dbReference>
<evidence type="ECO:0000313" key="6">
    <source>
        <dbReference type="EMBL" id="KAB7742375.1"/>
    </source>
</evidence>
<keyword evidence="3" id="KW-0479">Metal-binding</keyword>
<dbReference type="PANTHER" id="PTHR47366">
    <property type="entry name" value="TWO-ON-TWO HEMOGLOBIN-3"/>
    <property type="match status" value="1"/>
</dbReference>
<dbReference type="AlphaFoldDB" id="A0A6N6VL84"/>
<name>A0A6N6VL84_9HYPH</name>
<evidence type="ECO:0000256" key="1">
    <source>
        <dbReference type="ARBA" id="ARBA00022448"/>
    </source>
</evidence>
<dbReference type="SUPFAM" id="SSF46458">
    <property type="entry name" value="Globin-like"/>
    <property type="match status" value="1"/>
</dbReference>
<dbReference type="GO" id="GO:0046872">
    <property type="term" value="F:metal ion binding"/>
    <property type="evidence" value="ECO:0007669"/>
    <property type="project" value="UniProtKB-KW"/>
</dbReference>
<dbReference type="InterPro" id="IPR044203">
    <property type="entry name" value="GlbO/GLB3-like"/>
</dbReference>
<accession>A0A6N6VL84</accession>
<keyword evidence="4" id="KW-0408">Iron</keyword>
<evidence type="ECO:0000256" key="4">
    <source>
        <dbReference type="ARBA" id="ARBA00023004"/>
    </source>
</evidence>
<keyword evidence="2" id="KW-0349">Heme</keyword>
<evidence type="ECO:0000313" key="7">
    <source>
        <dbReference type="Proteomes" id="UP000468901"/>
    </source>
</evidence>
<gene>
    <name evidence="6" type="ORF">F2P47_03210</name>
</gene>
<protein>
    <submittedName>
        <fullName evidence="6">Globin</fullName>
    </submittedName>
</protein>
<dbReference type="Pfam" id="PF01152">
    <property type="entry name" value="Bac_globin"/>
    <property type="match status" value="1"/>
</dbReference>
<dbReference type="InterPro" id="IPR012292">
    <property type="entry name" value="Globin/Proto"/>
</dbReference>
<reference evidence="6 7" key="1">
    <citation type="submission" date="2019-09" db="EMBL/GenBank/DDBJ databases">
        <title>Parvibaculum sedimenti sp. nov., isolated from sediment.</title>
        <authorList>
            <person name="Wang Y."/>
        </authorList>
    </citation>
    <scope>NUCLEOTIDE SEQUENCE [LARGE SCALE GENOMIC DNA]</scope>
    <source>
        <strain evidence="6 7">HXT-9</strain>
    </source>
</reference>
<keyword evidence="1" id="KW-0813">Transport</keyword>
<sequence length="137" mass="15669">MQTADAPESGEAKPLTPYDLIGGEEAVRRLADRFYDIMNEEEAAAGIRRMHAQDLGQIKERLFEFMSGWLGGPQDYFQRADRPCIRSAHRPYAIGATERDQWLMCMSRAMVETDVPEPVRKLLDQAFLRMADMLRSS</sequence>
<dbReference type="GO" id="GO:0019825">
    <property type="term" value="F:oxygen binding"/>
    <property type="evidence" value="ECO:0007669"/>
    <property type="project" value="InterPro"/>
</dbReference>